<accession>A0A0A9BB19</accession>
<reference evidence="1" key="2">
    <citation type="journal article" date="2015" name="Data Brief">
        <title>Shoot transcriptome of the giant reed, Arundo donax.</title>
        <authorList>
            <person name="Barrero R.A."/>
            <person name="Guerrero F.D."/>
            <person name="Moolhuijzen P."/>
            <person name="Goolsby J.A."/>
            <person name="Tidwell J."/>
            <person name="Bellgard S.E."/>
            <person name="Bellgard M.I."/>
        </authorList>
    </citation>
    <scope>NUCLEOTIDE SEQUENCE</scope>
    <source>
        <tissue evidence="1">Shoot tissue taken approximately 20 cm above the soil surface</tissue>
    </source>
</reference>
<evidence type="ECO:0000313" key="1">
    <source>
        <dbReference type="EMBL" id="JAD61124.1"/>
    </source>
</evidence>
<proteinExistence type="predicted"/>
<dbReference type="AlphaFoldDB" id="A0A0A9BB19"/>
<dbReference type="EMBL" id="GBRH01236771">
    <property type="protein sequence ID" value="JAD61124.1"/>
    <property type="molecule type" value="Transcribed_RNA"/>
</dbReference>
<reference evidence="1" key="1">
    <citation type="submission" date="2014-09" db="EMBL/GenBank/DDBJ databases">
        <authorList>
            <person name="Magalhaes I.L.F."/>
            <person name="Oliveira U."/>
            <person name="Santos F.R."/>
            <person name="Vidigal T.H.D.A."/>
            <person name="Brescovit A.D."/>
            <person name="Santos A.J."/>
        </authorList>
    </citation>
    <scope>NUCLEOTIDE SEQUENCE</scope>
    <source>
        <tissue evidence="1">Shoot tissue taken approximately 20 cm above the soil surface</tissue>
    </source>
</reference>
<name>A0A0A9BB19_ARUDO</name>
<sequence length="117" mass="13140">MYQLVCVYSDLSVSNYVAWILLKTGVPNTLGYISRMYQRIIFKKTKSNCDTCPIIFLYNLNPSTTINNVSQPNLDFASLPTAQPYFTQAANNCFSPSPHCHPSYSYSASLLLLLLLS</sequence>
<protein>
    <submittedName>
        <fullName evidence="1">Uncharacterized protein</fullName>
    </submittedName>
</protein>
<organism evidence="1">
    <name type="scientific">Arundo donax</name>
    <name type="common">Giant reed</name>
    <name type="synonym">Donax arundinaceus</name>
    <dbReference type="NCBI Taxonomy" id="35708"/>
    <lineage>
        <taxon>Eukaryota</taxon>
        <taxon>Viridiplantae</taxon>
        <taxon>Streptophyta</taxon>
        <taxon>Embryophyta</taxon>
        <taxon>Tracheophyta</taxon>
        <taxon>Spermatophyta</taxon>
        <taxon>Magnoliopsida</taxon>
        <taxon>Liliopsida</taxon>
        <taxon>Poales</taxon>
        <taxon>Poaceae</taxon>
        <taxon>PACMAD clade</taxon>
        <taxon>Arundinoideae</taxon>
        <taxon>Arundineae</taxon>
        <taxon>Arundo</taxon>
    </lineage>
</organism>